<dbReference type="GO" id="GO:0005085">
    <property type="term" value="F:guanyl-nucleotide exchange factor activity"/>
    <property type="evidence" value="ECO:0007669"/>
    <property type="project" value="TreeGrafter"/>
</dbReference>
<proteinExistence type="predicted"/>
<reference evidence="3 4" key="1">
    <citation type="journal article" date="2016" name="BMC Genomics">
        <title>Comparative genomics reveals Cyclospora cayetanensis possesses coccidia-like metabolism and invasion components but unique surface antigens.</title>
        <authorList>
            <person name="Liu S."/>
            <person name="Wang L."/>
            <person name="Zheng H."/>
            <person name="Xu Z."/>
            <person name="Roellig D.M."/>
            <person name="Li N."/>
            <person name="Frace M.A."/>
            <person name="Tang K."/>
            <person name="Arrowood M.J."/>
            <person name="Moss D.M."/>
            <person name="Zhang L."/>
            <person name="Feng Y."/>
            <person name="Xiao L."/>
        </authorList>
    </citation>
    <scope>NUCLEOTIDE SEQUENCE [LARGE SCALE GENOMIC DNA]</scope>
    <source>
        <strain evidence="3 4">CHN_HEN01</strain>
    </source>
</reference>
<dbReference type="Pfam" id="PF25084">
    <property type="entry name" value="LbH_EIF2B"/>
    <property type="match status" value="1"/>
</dbReference>
<dbReference type="InterPro" id="IPR011004">
    <property type="entry name" value="Trimer_LpxA-like_sf"/>
</dbReference>
<dbReference type="PANTHER" id="PTHR45887:SF1">
    <property type="entry name" value="TRANSLATION INITIATION FACTOR EIF-2B SUBUNIT EPSILON"/>
    <property type="match status" value="1"/>
</dbReference>
<dbReference type="VEuPathDB" id="ToxoDB:LOC34621016"/>
<name>A0A1D3CUN8_9EIME</name>
<keyword evidence="3" id="KW-0396">Initiation factor</keyword>
<accession>A0A1D3CUN8</accession>
<evidence type="ECO:0000313" key="3">
    <source>
        <dbReference type="EMBL" id="OEH74912.1"/>
    </source>
</evidence>
<comment type="caution">
    <text evidence="3">The sequence shown here is derived from an EMBL/GenBank/DDBJ whole genome shotgun (WGS) entry which is preliminary data.</text>
</comment>
<dbReference type="InParanoid" id="A0A1D3CUN8"/>
<dbReference type="Gene3D" id="2.160.10.10">
    <property type="entry name" value="Hexapeptide repeat proteins"/>
    <property type="match status" value="1"/>
</dbReference>
<dbReference type="VEuPathDB" id="ToxoDB:cyc_04490"/>
<dbReference type="SUPFAM" id="SSF51161">
    <property type="entry name" value="Trimeric LpxA-like enzymes"/>
    <property type="match status" value="1"/>
</dbReference>
<evidence type="ECO:0000313" key="4">
    <source>
        <dbReference type="Proteomes" id="UP000095192"/>
    </source>
</evidence>
<keyword evidence="3" id="KW-0648">Protein biosynthesis</keyword>
<dbReference type="GO" id="GO:0031369">
    <property type="term" value="F:translation initiation factor binding"/>
    <property type="evidence" value="ECO:0007669"/>
    <property type="project" value="TreeGrafter"/>
</dbReference>
<dbReference type="GO" id="GO:0005851">
    <property type="term" value="C:eukaryotic translation initiation factor 2B complex"/>
    <property type="evidence" value="ECO:0007669"/>
    <property type="project" value="TreeGrafter"/>
</dbReference>
<dbReference type="GO" id="GO:0003743">
    <property type="term" value="F:translation initiation factor activity"/>
    <property type="evidence" value="ECO:0007669"/>
    <property type="project" value="UniProtKB-KW"/>
</dbReference>
<organism evidence="3 4">
    <name type="scientific">Cyclospora cayetanensis</name>
    <dbReference type="NCBI Taxonomy" id="88456"/>
    <lineage>
        <taxon>Eukaryota</taxon>
        <taxon>Sar</taxon>
        <taxon>Alveolata</taxon>
        <taxon>Apicomplexa</taxon>
        <taxon>Conoidasida</taxon>
        <taxon>Coccidia</taxon>
        <taxon>Eucoccidiorida</taxon>
        <taxon>Eimeriorina</taxon>
        <taxon>Eimeriidae</taxon>
        <taxon>Cyclospora</taxon>
    </lineage>
</organism>
<dbReference type="InterPro" id="IPR051956">
    <property type="entry name" value="eIF2B_epsilon"/>
</dbReference>
<dbReference type="EMBL" id="JROU02001878">
    <property type="protein sequence ID" value="OEH74912.1"/>
    <property type="molecule type" value="Genomic_DNA"/>
</dbReference>
<feature type="domain" description="EIF2B subunit epsilon/gamma LbH" evidence="2">
    <location>
        <begin position="230"/>
        <end position="332"/>
    </location>
</feature>
<keyword evidence="1" id="KW-0963">Cytoplasm</keyword>
<dbReference type="AlphaFoldDB" id="A0A1D3CUN8"/>
<dbReference type="PANTHER" id="PTHR45887">
    <property type="entry name" value="TRANSLATION INITIATION FACTOR EIF-2B SUBUNIT EPSILON"/>
    <property type="match status" value="1"/>
</dbReference>
<evidence type="ECO:0000256" key="1">
    <source>
        <dbReference type="ARBA" id="ARBA00022490"/>
    </source>
</evidence>
<protein>
    <submittedName>
        <fullName evidence="3">Translation initiation factor eif-2b epsilon possible</fullName>
    </submittedName>
</protein>
<dbReference type="Gene3D" id="1.25.40.180">
    <property type="match status" value="1"/>
</dbReference>
<evidence type="ECO:0000259" key="2">
    <source>
        <dbReference type="Pfam" id="PF25084"/>
    </source>
</evidence>
<dbReference type="InterPro" id="IPR056764">
    <property type="entry name" value="LbH_EIF2B3/5"/>
</dbReference>
<keyword evidence="4" id="KW-1185">Reference proteome</keyword>
<gene>
    <name evidence="3" type="ORF">cyc_04490</name>
</gene>
<dbReference type="Proteomes" id="UP000095192">
    <property type="component" value="Unassembled WGS sequence"/>
</dbReference>
<sequence>MSGATLAVGDLRSAIAAHSQRVSSGGKKASAALTWVLKVSPPGSRQRGLPDDAGLIYDEDSLQLLAFSPLHSKRALLVTDELLNRASTGSPIRVRYDLSLPELYICEPSVLRLFGQSFDFDTLQKHLIPHLLKQELQLETIFCHSIKCRIEQLSPFPVLLAYARTCDARRRRRVPQAERQTNSQLYVLTARDPRGYQAVLRDVLERWTFPLAPDSHALEAQEYLKYRGRGVYQSSSVSAGVGGSIGPLAAIEGDASVGDSTEIRESLVGRCCSIGNNCSIVGSLLLAGVTVEDGAVIHDSLIASKCVIKKNARLNRGCLLAPGVVVGEGVTLPPLTRCCLPSAPAMQRLRQQQSDACVEAAAASKKGEDASKTVSLGQDGKGVVFPNPGGGMSPADFEAVSLGASVLPRIRLPLPKFDAEDDDTQSRASDACTALSDFDLASATTSQEQHEDMTFSTEIAAMCMEALEQPQQQQHKILEMKSFRLACNKTDADISELVLLTMLQQLALRATRSKEGWTAYAESHRCRPLLASFLEPSKDALSFFLLWGQTVAFCSKAEIVYTDVEGEEVRAPNPFEGARGFCEVAELLHAADLFDVESSLPRWAKAARTAVSTANGSSSAAASAAESLAAQSLGRLPSPSAVLPFLETPRMQAFLAWLEEEVEEDSD</sequence>